<keyword evidence="1" id="KW-0812">Transmembrane</keyword>
<accession>A0AAW0X0V0</accession>
<name>A0AAW0X0V0_CHEQU</name>
<dbReference type="EMBL" id="JARKIK010000054">
    <property type="protein sequence ID" value="KAK8733321.1"/>
    <property type="molecule type" value="Genomic_DNA"/>
</dbReference>
<evidence type="ECO:0000256" key="1">
    <source>
        <dbReference type="SAM" id="Phobius"/>
    </source>
</evidence>
<evidence type="ECO:0000313" key="3">
    <source>
        <dbReference type="Proteomes" id="UP001445076"/>
    </source>
</evidence>
<keyword evidence="3" id="KW-1185">Reference proteome</keyword>
<proteinExistence type="predicted"/>
<keyword evidence="1" id="KW-1133">Transmembrane helix</keyword>
<keyword evidence="1" id="KW-0472">Membrane</keyword>
<dbReference type="Proteomes" id="UP001445076">
    <property type="component" value="Unassembled WGS sequence"/>
</dbReference>
<reference evidence="2 3" key="1">
    <citation type="journal article" date="2024" name="BMC Genomics">
        <title>Genome assembly of redclaw crayfish (Cherax quadricarinatus) provides insights into its immune adaptation and hypoxia tolerance.</title>
        <authorList>
            <person name="Liu Z."/>
            <person name="Zheng J."/>
            <person name="Li H."/>
            <person name="Fang K."/>
            <person name="Wang S."/>
            <person name="He J."/>
            <person name="Zhou D."/>
            <person name="Weng S."/>
            <person name="Chi M."/>
            <person name="Gu Z."/>
            <person name="He J."/>
            <person name="Li F."/>
            <person name="Wang M."/>
        </authorList>
    </citation>
    <scope>NUCLEOTIDE SEQUENCE [LARGE SCALE GENOMIC DNA]</scope>
    <source>
        <strain evidence="2">ZL_2023a</strain>
    </source>
</reference>
<organism evidence="2 3">
    <name type="scientific">Cherax quadricarinatus</name>
    <name type="common">Australian red claw crayfish</name>
    <dbReference type="NCBI Taxonomy" id="27406"/>
    <lineage>
        <taxon>Eukaryota</taxon>
        <taxon>Metazoa</taxon>
        <taxon>Ecdysozoa</taxon>
        <taxon>Arthropoda</taxon>
        <taxon>Crustacea</taxon>
        <taxon>Multicrustacea</taxon>
        <taxon>Malacostraca</taxon>
        <taxon>Eumalacostraca</taxon>
        <taxon>Eucarida</taxon>
        <taxon>Decapoda</taxon>
        <taxon>Pleocyemata</taxon>
        <taxon>Astacidea</taxon>
        <taxon>Parastacoidea</taxon>
        <taxon>Parastacidae</taxon>
        <taxon>Cherax</taxon>
    </lineage>
</organism>
<comment type="caution">
    <text evidence="2">The sequence shown here is derived from an EMBL/GenBank/DDBJ whole genome shotgun (WGS) entry which is preliminary data.</text>
</comment>
<evidence type="ECO:0000313" key="2">
    <source>
        <dbReference type="EMBL" id="KAK8733321.1"/>
    </source>
</evidence>
<protein>
    <submittedName>
        <fullName evidence="2">Uncharacterized protein</fullName>
    </submittedName>
</protein>
<dbReference type="AlphaFoldDB" id="A0AAW0X0V0"/>
<feature type="transmembrane region" description="Helical" evidence="1">
    <location>
        <begin position="95"/>
        <end position="116"/>
    </location>
</feature>
<gene>
    <name evidence="2" type="ORF">OTU49_006580</name>
</gene>
<sequence>MLEFGPLASGPGHDGLGSASAGWEETIDLDWLTGHEVRYLLPPTQRTRYQTKVFQQSVTILIKLQQNTTGGGASAVAERGVSVGPWRVPVEQLPVLVGTITGASLLVLLLLSLLLYTCCHHNPSHKNYT</sequence>